<reference evidence="2" key="1">
    <citation type="journal article" date="2023" name="Hortic. Res.">
        <title>A chromosome-level phased genome enabling allele-level studies in sweet orange: a case study on citrus Huanglongbing tolerance.</title>
        <authorList>
            <person name="Wu B."/>
            <person name="Yu Q."/>
            <person name="Deng Z."/>
            <person name="Duan Y."/>
            <person name="Luo F."/>
            <person name="Gmitter F. Jr."/>
        </authorList>
    </citation>
    <scope>NUCLEOTIDE SEQUENCE [LARGE SCALE GENOMIC DNA]</scope>
    <source>
        <strain evidence="2">cv. Valencia</strain>
    </source>
</reference>
<evidence type="ECO:0000313" key="1">
    <source>
        <dbReference type="EMBL" id="KAH9711896.1"/>
    </source>
</evidence>
<keyword evidence="2" id="KW-1185">Reference proteome</keyword>
<evidence type="ECO:0000313" key="2">
    <source>
        <dbReference type="Proteomes" id="UP000829398"/>
    </source>
</evidence>
<name>A0ACB8J4R9_CITSI</name>
<dbReference type="Proteomes" id="UP000829398">
    <property type="component" value="Chromosome 7"/>
</dbReference>
<accession>A0ACB8J4R9</accession>
<dbReference type="EMBL" id="CM039176">
    <property type="protein sequence ID" value="KAH9711896.1"/>
    <property type="molecule type" value="Genomic_DNA"/>
</dbReference>
<organism evidence="1 2">
    <name type="scientific">Citrus sinensis</name>
    <name type="common">Sweet orange</name>
    <name type="synonym">Citrus aurantium var. sinensis</name>
    <dbReference type="NCBI Taxonomy" id="2711"/>
    <lineage>
        <taxon>Eukaryota</taxon>
        <taxon>Viridiplantae</taxon>
        <taxon>Streptophyta</taxon>
        <taxon>Embryophyta</taxon>
        <taxon>Tracheophyta</taxon>
        <taxon>Spermatophyta</taxon>
        <taxon>Magnoliopsida</taxon>
        <taxon>eudicotyledons</taxon>
        <taxon>Gunneridae</taxon>
        <taxon>Pentapetalae</taxon>
        <taxon>rosids</taxon>
        <taxon>malvids</taxon>
        <taxon>Sapindales</taxon>
        <taxon>Rutaceae</taxon>
        <taxon>Aurantioideae</taxon>
        <taxon>Citrus</taxon>
    </lineage>
</organism>
<comment type="caution">
    <text evidence="1">The sequence shown here is derived from an EMBL/GenBank/DDBJ whole genome shotgun (WGS) entry which is preliminary data.</text>
</comment>
<sequence>MKKSGVNNNNNNNNTSAEEHSDTFPSPGAPKGWSSERVPHPTSSSRRHISAASLTPFYSGRALPSKWEDAERWICSPVSGYGLGLTNKNSLHSQFQRRPKSKSGPIVPPPPRMHNSIYSPSTGMQVLDGGRVKNFVAGSPFSTGVLVADRISGNFYGQGFLLHNGSYAARSRTSNVPGSGWSDLATDDSSPSSQDEKLDDIADAEAVVSRVVSRRDMATQMSPESSTNSSPRGKSSFSPAVRSVAELQNDHPAKLEVREVQIDKGSTTISWSKRHRSRRIKSGFPDVDEFYQNLTGTCAPSLDLSEVAASISKLQREEAKITAWENLQRAKAEAAIRKLEIIFLLIRTCNMRPYSGYASGRYASLSTLTQIKVNGIAFTNFGSVVQMKLEKERSYSTDKILNKLKLAQMKAQEMRISISAKQGQQLPKTAHKAAFFHKHGPMSSFRSCFTCHHT</sequence>
<protein>
    <submittedName>
        <fullName evidence="1">Remorin C domain-containing protein</fullName>
    </submittedName>
</protein>
<gene>
    <name evidence="1" type="ORF">KPL71_019894</name>
</gene>
<proteinExistence type="predicted"/>